<dbReference type="RefSeq" id="XP_044968434.1">
    <property type="nucleotide sequence ID" value="XM_045112499.1"/>
</dbReference>
<accession>F2D016</accession>
<name>F2D016_HORVV</name>
<dbReference type="KEGG" id="hvg:123428303"/>
<proteinExistence type="evidence at transcript level"/>
<reference evidence="1" key="1">
    <citation type="journal article" date="2011" name="Plant Physiol.">
        <title>Comprehensive sequence analysis of 24,783 barley full-length cDNAs derived from 12 clone libraries.</title>
        <authorList>
            <person name="Matsumoto T."/>
            <person name="Tanaka T."/>
            <person name="Sakai H."/>
            <person name="Amano N."/>
            <person name="Kanamori H."/>
            <person name="Kurita K."/>
            <person name="Kikuta A."/>
            <person name="Kamiya K."/>
            <person name="Yamamoto M."/>
            <person name="Ikawa H."/>
            <person name="Fujii N."/>
            <person name="Hori K."/>
            <person name="Itoh T."/>
            <person name="Sato K."/>
        </authorList>
    </citation>
    <scope>NUCLEOTIDE SEQUENCE</scope>
    <source>
        <tissue evidence="1">Shoot</tissue>
    </source>
</reference>
<sequence>MTLLPSVARGHRAVKLQPYLHKLIDALFPDWVSLTTNLETYKINELIRLVLMPWWYVCIMRSLSTQGLHKDPKRSKATIKLCINRTCRGSLQVAGHIQVALNVHESNMLPA</sequence>
<evidence type="ECO:0000313" key="1">
    <source>
        <dbReference type="EMBL" id="BAJ88437.1"/>
    </source>
</evidence>
<dbReference type="GeneID" id="123428303"/>
<dbReference type="AlphaFoldDB" id="F2D016"/>
<dbReference type="EMBL" id="AK357223">
    <property type="protein sequence ID" value="BAJ88437.1"/>
    <property type="molecule type" value="mRNA"/>
</dbReference>
<protein>
    <submittedName>
        <fullName evidence="1">Predicted protein</fullName>
    </submittedName>
</protein>
<organism evidence="1">
    <name type="scientific">Hordeum vulgare subsp. vulgare</name>
    <name type="common">Domesticated barley</name>
    <dbReference type="NCBI Taxonomy" id="112509"/>
    <lineage>
        <taxon>Eukaryota</taxon>
        <taxon>Viridiplantae</taxon>
        <taxon>Streptophyta</taxon>
        <taxon>Embryophyta</taxon>
        <taxon>Tracheophyta</taxon>
        <taxon>Spermatophyta</taxon>
        <taxon>Magnoliopsida</taxon>
        <taxon>Liliopsida</taxon>
        <taxon>Poales</taxon>
        <taxon>Poaceae</taxon>
        <taxon>BOP clade</taxon>
        <taxon>Pooideae</taxon>
        <taxon>Triticodae</taxon>
        <taxon>Triticeae</taxon>
        <taxon>Hordeinae</taxon>
        <taxon>Hordeum</taxon>
    </lineage>
</organism>